<comment type="subcellular location">
    <subcellularLocation>
        <location evidence="1 6">Membrane</location>
        <topology evidence="1 6">Multi-pass membrane protein</topology>
    </subcellularLocation>
</comment>
<dbReference type="GO" id="GO:0035435">
    <property type="term" value="P:phosphate ion transmembrane transport"/>
    <property type="evidence" value="ECO:0007669"/>
    <property type="project" value="TreeGrafter"/>
</dbReference>
<keyword evidence="8" id="KW-1185">Reference proteome</keyword>
<evidence type="ECO:0000256" key="4">
    <source>
        <dbReference type="ARBA" id="ARBA00022989"/>
    </source>
</evidence>
<dbReference type="OrthoDB" id="1110016at2"/>
<reference evidence="7 8" key="1">
    <citation type="submission" date="2019-10" db="EMBL/GenBank/DDBJ databases">
        <title>Genome sequence of Phaeocystidibacter marisrubri JCM30614 (type strain).</title>
        <authorList>
            <person name="Bowman J.P."/>
        </authorList>
    </citation>
    <scope>NUCLEOTIDE SEQUENCE [LARGE SCALE GENOMIC DNA]</scope>
    <source>
        <strain evidence="7 8">JCM 30614</strain>
    </source>
</reference>
<keyword evidence="3 6" id="KW-0812">Transmembrane</keyword>
<dbReference type="GO" id="GO:0005315">
    <property type="term" value="F:phosphate transmembrane transporter activity"/>
    <property type="evidence" value="ECO:0007669"/>
    <property type="project" value="InterPro"/>
</dbReference>
<keyword evidence="6" id="KW-0592">Phosphate transport</keyword>
<dbReference type="EMBL" id="WBVQ01000001">
    <property type="protein sequence ID" value="KAB2816947.1"/>
    <property type="molecule type" value="Genomic_DNA"/>
</dbReference>
<keyword evidence="2 6" id="KW-0813">Transport</keyword>
<proteinExistence type="inferred from homology"/>
<dbReference type="InterPro" id="IPR001204">
    <property type="entry name" value="Phos_transporter"/>
</dbReference>
<feature type="transmembrane region" description="Helical" evidence="6">
    <location>
        <begin position="45"/>
        <end position="64"/>
    </location>
</feature>
<feature type="transmembrane region" description="Helical" evidence="6">
    <location>
        <begin position="187"/>
        <end position="205"/>
    </location>
</feature>
<feature type="transmembrane region" description="Helical" evidence="6">
    <location>
        <begin position="150"/>
        <end position="175"/>
    </location>
</feature>
<name>A0A6L3ZGI8_9FLAO</name>
<keyword evidence="5 6" id="KW-0472">Membrane</keyword>
<sequence length="747" mass="82333">MDTYYWLVLLLFVLAAIDLIVGVSNDAVNFLNSAIGSKVAKFKTILVIASVGILVGTIFSSGMMEVARKGIFNPGFFSFEHIMILFLTVMLTDILLLDLYNSLGLPTSTTVSIVFELLGAAFMTGWLVSMSSDSPVVFDEFLNFASAFKIISGIFLSVIISFTVGMIVQYLARLLFSFNIERTMKKFGAIFGGVAITLITYFLIIKGAKGSSLVSTETLDSIKEHTALLMLISFVAWTIITQVMMSAFKFNPLRLIVLLGTFSLAMAFAGNDLVNFIGVAVAGMQSYASWSGSGIPASEFYMTALDAKVATPTYLLLGAGVIMVITLWVSSKAKKVTETEVNLSRQSEGDERFRPNMISRAIVGSAMAVSRTVGFVVPENARKFSASRFEQLKSSHIDEKNQPAFDLIRASINLMVASILIAYATSLKLPLSTTYVSFMVAMGTSLSDRAWGRESAVYRVAGVLSVIGGWLMTAVIAFLASSIIALVLFYTGSVGAYALFAIAGFVLFMTHSWFKRKSKEDAENEALLNPANIDDVIANSKDDTAEHLQTVSSLVLLSLGALVGDNDDVLNRNAKLLKKRIEKSAKFRGKLIKYIRKMGEGHTDAGRLYVTVFDLLQEYERHSQSVVRMCHDHVKNHHSLPSREFLDDLIDIQNSLKEFLSEISESIVNLDFTKAENVAEDKRALLAYLRERLDRQITLIQEDELGNRLGGLQVELILEVEDMVALSARIMKLYSTYANRPLTEDEE</sequence>
<feature type="transmembrane region" description="Helical" evidence="6">
    <location>
        <begin position="309"/>
        <end position="329"/>
    </location>
</feature>
<feature type="transmembrane region" description="Helical" evidence="6">
    <location>
        <begin position="76"/>
        <end position="97"/>
    </location>
</feature>
<evidence type="ECO:0000256" key="5">
    <source>
        <dbReference type="ARBA" id="ARBA00023136"/>
    </source>
</evidence>
<organism evidence="7 8">
    <name type="scientific">Phaeocystidibacter marisrubri</name>
    <dbReference type="NCBI Taxonomy" id="1577780"/>
    <lineage>
        <taxon>Bacteria</taxon>
        <taxon>Pseudomonadati</taxon>
        <taxon>Bacteroidota</taxon>
        <taxon>Flavobacteriia</taxon>
        <taxon>Flavobacteriales</taxon>
        <taxon>Phaeocystidibacteraceae</taxon>
        <taxon>Phaeocystidibacter</taxon>
    </lineage>
</organism>
<dbReference type="PANTHER" id="PTHR11101:SF16">
    <property type="entry name" value="PHOSPHATE TRANSPORTER"/>
    <property type="match status" value="1"/>
</dbReference>
<comment type="caution">
    <text evidence="7">The sequence shown here is derived from an EMBL/GenBank/DDBJ whole genome shotgun (WGS) entry which is preliminary data.</text>
</comment>
<dbReference type="AlphaFoldDB" id="A0A6L3ZGI8"/>
<evidence type="ECO:0000256" key="6">
    <source>
        <dbReference type="RuleBase" id="RU363058"/>
    </source>
</evidence>
<protein>
    <recommendedName>
        <fullName evidence="6">Phosphate transporter</fullName>
    </recommendedName>
</protein>
<comment type="similarity">
    <text evidence="6">Belongs to the inorganic phosphate transporter (PiT) (TC 2.A.20) family.</text>
</comment>
<evidence type="ECO:0000256" key="3">
    <source>
        <dbReference type="ARBA" id="ARBA00022692"/>
    </source>
</evidence>
<evidence type="ECO:0000256" key="2">
    <source>
        <dbReference type="ARBA" id="ARBA00022448"/>
    </source>
</evidence>
<dbReference type="Pfam" id="PF01384">
    <property type="entry name" value="PHO4"/>
    <property type="match status" value="1"/>
</dbReference>
<evidence type="ECO:0000256" key="1">
    <source>
        <dbReference type="ARBA" id="ARBA00004141"/>
    </source>
</evidence>
<dbReference type="Proteomes" id="UP000484164">
    <property type="component" value="Unassembled WGS sequence"/>
</dbReference>
<feature type="transmembrane region" description="Helical" evidence="6">
    <location>
        <begin position="255"/>
        <end position="282"/>
    </location>
</feature>
<accession>A0A6L3ZGI8</accession>
<evidence type="ECO:0000313" key="8">
    <source>
        <dbReference type="Proteomes" id="UP000484164"/>
    </source>
</evidence>
<dbReference type="PANTHER" id="PTHR11101">
    <property type="entry name" value="PHOSPHATE TRANSPORTER"/>
    <property type="match status" value="1"/>
</dbReference>
<feature type="transmembrane region" description="Helical" evidence="6">
    <location>
        <begin position="225"/>
        <end position="248"/>
    </location>
</feature>
<feature type="transmembrane region" description="Helical" evidence="6">
    <location>
        <begin position="109"/>
        <end position="130"/>
    </location>
</feature>
<evidence type="ECO:0000313" key="7">
    <source>
        <dbReference type="EMBL" id="KAB2816947.1"/>
    </source>
</evidence>
<feature type="transmembrane region" description="Helical" evidence="6">
    <location>
        <begin position="496"/>
        <end position="514"/>
    </location>
</feature>
<dbReference type="RefSeq" id="WP_151691519.1">
    <property type="nucleotide sequence ID" value="NZ_BMGX01000002.1"/>
</dbReference>
<keyword evidence="4 6" id="KW-1133">Transmembrane helix</keyword>
<feature type="transmembrane region" description="Helical" evidence="6">
    <location>
        <begin position="6"/>
        <end position="24"/>
    </location>
</feature>
<dbReference type="GO" id="GO:0016020">
    <property type="term" value="C:membrane"/>
    <property type="evidence" value="ECO:0007669"/>
    <property type="project" value="UniProtKB-SubCell"/>
</dbReference>
<feature type="transmembrane region" description="Helical" evidence="6">
    <location>
        <begin position="463"/>
        <end position="490"/>
    </location>
</feature>
<gene>
    <name evidence="7" type="ORF">F8C82_00690</name>
</gene>